<reference evidence="2 3" key="1">
    <citation type="submission" date="2014-06" db="EMBL/GenBank/DDBJ databases">
        <title>Evolutionary Origins and Diversification of the Mycorrhizal Mutualists.</title>
        <authorList>
            <consortium name="DOE Joint Genome Institute"/>
            <consortium name="Mycorrhizal Genomics Consortium"/>
            <person name="Kohler A."/>
            <person name="Kuo A."/>
            <person name="Nagy L.G."/>
            <person name="Floudas D."/>
            <person name="Copeland A."/>
            <person name="Barry K.W."/>
            <person name="Cichocki N."/>
            <person name="Veneault-Fourrey C."/>
            <person name="LaButti K."/>
            <person name="Lindquist E.A."/>
            <person name="Lipzen A."/>
            <person name="Lundell T."/>
            <person name="Morin E."/>
            <person name="Murat C."/>
            <person name="Riley R."/>
            <person name="Ohm R."/>
            <person name="Sun H."/>
            <person name="Tunlid A."/>
            <person name="Henrissat B."/>
            <person name="Grigoriev I.V."/>
            <person name="Hibbett D.S."/>
            <person name="Martin F."/>
        </authorList>
    </citation>
    <scope>NUCLEOTIDE SEQUENCE [LARGE SCALE GENOMIC DNA]</scope>
    <source>
        <strain evidence="2 3">SS14</strain>
    </source>
</reference>
<dbReference type="EMBL" id="KN837177">
    <property type="protein sequence ID" value="KIJ36504.1"/>
    <property type="molecule type" value="Genomic_DNA"/>
</dbReference>
<feature type="compositionally biased region" description="Basic and acidic residues" evidence="1">
    <location>
        <begin position="249"/>
        <end position="268"/>
    </location>
</feature>
<dbReference type="Proteomes" id="UP000054279">
    <property type="component" value="Unassembled WGS sequence"/>
</dbReference>
<evidence type="ECO:0000313" key="2">
    <source>
        <dbReference type="EMBL" id="KIJ36504.1"/>
    </source>
</evidence>
<protein>
    <submittedName>
        <fullName evidence="2">Unplaced genomic scaffold SPHSTscaffold_102, whole genome shotgun sequence</fullName>
    </submittedName>
</protein>
<organism evidence="2 3">
    <name type="scientific">Sphaerobolus stellatus (strain SS14)</name>
    <dbReference type="NCBI Taxonomy" id="990650"/>
    <lineage>
        <taxon>Eukaryota</taxon>
        <taxon>Fungi</taxon>
        <taxon>Dikarya</taxon>
        <taxon>Basidiomycota</taxon>
        <taxon>Agaricomycotina</taxon>
        <taxon>Agaricomycetes</taxon>
        <taxon>Phallomycetidae</taxon>
        <taxon>Geastrales</taxon>
        <taxon>Sphaerobolaceae</taxon>
        <taxon>Sphaerobolus</taxon>
    </lineage>
</organism>
<evidence type="ECO:0000256" key="1">
    <source>
        <dbReference type="SAM" id="MobiDB-lite"/>
    </source>
</evidence>
<keyword evidence="3" id="KW-1185">Reference proteome</keyword>
<dbReference type="AlphaFoldDB" id="A0A0C9UNW6"/>
<feature type="region of interest" description="Disordered" evidence="1">
    <location>
        <begin position="215"/>
        <end position="268"/>
    </location>
</feature>
<name>A0A0C9UNW6_SPHS4</name>
<gene>
    <name evidence="2" type="ORF">M422DRAFT_51004</name>
</gene>
<feature type="compositionally biased region" description="Basic residues" evidence="1">
    <location>
        <begin position="161"/>
        <end position="171"/>
    </location>
</feature>
<proteinExistence type="predicted"/>
<evidence type="ECO:0000313" key="3">
    <source>
        <dbReference type="Proteomes" id="UP000054279"/>
    </source>
</evidence>
<sequence>MQDPPPAEHPAFSTYLARLLMHAYQNRGHPGTPPEGYVEWALQNGHPRSMADLPAPTPAPAPAQDIAGPPSSDITDWLSAFNQPQRTQNAAVAAPTAAIPVGGSAGHSTYGEFPAANPMAQARQYNQGQAASPGGLSVWEVLGSQAATLALFRQSNGGYRGRGRPRNSYRRRYNDHPRDDEGQSGSRSNTRGKPFDIAPFEPTILATLDWLTGNNSARRRSASPHRNDNTAPTMRGLSSANATAGSSGSRRENEGERDDVSMVQEKDI</sequence>
<accession>A0A0C9UNW6</accession>
<feature type="region of interest" description="Disordered" evidence="1">
    <location>
        <begin position="156"/>
        <end position="200"/>
    </location>
</feature>
<feature type="compositionally biased region" description="Low complexity" evidence="1">
    <location>
        <begin position="236"/>
        <end position="248"/>
    </location>
</feature>
<feature type="compositionally biased region" description="Basic and acidic residues" evidence="1">
    <location>
        <begin position="172"/>
        <end position="181"/>
    </location>
</feature>
<feature type="region of interest" description="Disordered" evidence="1">
    <location>
        <begin position="48"/>
        <end position="75"/>
    </location>
</feature>
<dbReference type="HOGENOM" id="CLU_1038880_0_0_1"/>